<keyword evidence="2" id="KW-1185">Reference proteome</keyword>
<dbReference type="AlphaFoldDB" id="A0A133VEI4"/>
<protein>
    <submittedName>
        <fullName evidence="1">Uncharacterized protein</fullName>
    </submittedName>
</protein>
<proteinExistence type="predicted"/>
<evidence type="ECO:0000313" key="1">
    <source>
        <dbReference type="EMBL" id="KXB04863.1"/>
    </source>
</evidence>
<dbReference type="EMBL" id="LHYC01000042">
    <property type="protein sequence ID" value="KXB04863.1"/>
    <property type="molecule type" value="Genomic_DNA"/>
</dbReference>
<name>A0A133VEI4_9EURY</name>
<comment type="caution">
    <text evidence="1">The sequence shown here is derived from an EMBL/GenBank/DDBJ whole genome shotgun (WGS) entry which is preliminary data.</text>
</comment>
<accession>A0A133VEI4</accession>
<sequence>MNLERNVREFKKRRNSFHRYASFDYCFNYFRSFYESDKLDELASEDNIDRSCFRLGFYLASWGMFRGSSFLLGKSAKHFEDLIMTISSMDRKYWEIDVDNYEKNAESLLTCRDKVRDSIKDQENTPTKKLVTKIMLGVFGNVPALDSNFQKGTGFYNKFNKTLLERIRSLYSKHQKEIDGIKIPTIDFVTGDNTNRFYTKAKIIDMAGFIEGIKKGE</sequence>
<dbReference type="Proteomes" id="UP000070549">
    <property type="component" value="Unassembled WGS sequence"/>
</dbReference>
<reference evidence="1 2" key="1">
    <citation type="journal article" date="2016" name="Sci. Rep.">
        <title>Metabolic traits of an uncultured archaeal lineage -MSBL1- from brine pools of the Red Sea.</title>
        <authorList>
            <person name="Mwirichia R."/>
            <person name="Alam I."/>
            <person name="Rashid M."/>
            <person name="Vinu M."/>
            <person name="Ba-Alawi W."/>
            <person name="Anthony Kamau A."/>
            <person name="Kamanda Ngugi D."/>
            <person name="Goker M."/>
            <person name="Klenk H.P."/>
            <person name="Bajic V."/>
            <person name="Stingl U."/>
        </authorList>
    </citation>
    <scope>NUCLEOTIDE SEQUENCE [LARGE SCALE GENOMIC DNA]</scope>
    <source>
        <strain evidence="1">SCGC-AAA382A03</strain>
    </source>
</reference>
<evidence type="ECO:0000313" key="2">
    <source>
        <dbReference type="Proteomes" id="UP000070549"/>
    </source>
</evidence>
<organism evidence="1 2">
    <name type="scientific">candidate division MSBL1 archaeon SCGC-AAA382A03</name>
    <dbReference type="NCBI Taxonomy" id="1698278"/>
    <lineage>
        <taxon>Archaea</taxon>
        <taxon>Methanobacteriati</taxon>
        <taxon>Methanobacteriota</taxon>
        <taxon>candidate division MSBL1</taxon>
    </lineage>
</organism>
<dbReference type="PATRIC" id="fig|1698278.3.peg.320"/>
<gene>
    <name evidence="1" type="ORF">AKJ49_01615</name>
</gene>